<evidence type="ECO:0000313" key="1">
    <source>
        <dbReference type="EMBL" id="CAB4146606.1"/>
    </source>
</evidence>
<proteinExistence type="predicted"/>
<gene>
    <name evidence="2" type="ORF">UFOVP1008_26</name>
    <name evidence="3" type="ORF">UFOVP1160_20</name>
    <name evidence="4" type="ORF">UFOVP1352_30</name>
    <name evidence="1" type="ORF">UFOVP498_34</name>
</gene>
<dbReference type="EMBL" id="LR796954">
    <property type="protein sequence ID" value="CAB4177651.1"/>
    <property type="molecule type" value="Genomic_DNA"/>
</dbReference>
<accession>A0A6J5Q7Z0</accession>
<name>A0A6J5Q7Z0_9CAUD</name>
<protein>
    <submittedName>
        <fullName evidence="2">Uncharacterized protein</fullName>
    </submittedName>
</protein>
<evidence type="ECO:0000313" key="4">
    <source>
        <dbReference type="EMBL" id="CAB4200066.1"/>
    </source>
</evidence>
<dbReference type="EMBL" id="LR797301">
    <property type="protein sequence ID" value="CAB4200066.1"/>
    <property type="molecule type" value="Genomic_DNA"/>
</dbReference>
<dbReference type="EMBL" id="LR797110">
    <property type="protein sequence ID" value="CAB4187218.1"/>
    <property type="molecule type" value="Genomic_DNA"/>
</dbReference>
<dbReference type="EMBL" id="LR796467">
    <property type="protein sequence ID" value="CAB4146606.1"/>
    <property type="molecule type" value="Genomic_DNA"/>
</dbReference>
<reference evidence="2" key="1">
    <citation type="submission" date="2020-05" db="EMBL/GenBank/DDBJ databases">
        <authorList>
            <person name="Chiriac C."/>
            <person name="Salcher M."/>
            <person name="Ghai R."/>
            <person name="Kavagutti S V."/>
        </authorList>
    </citation>
    <scope>NUCLEOTIDE SEQUENCE</scope>
</reference>
<evidence type="ECO:0000313" key="3">
    <source>
        <dbReference type="EMBL" id="CAB4187218.1"/>
    </source>
</evidence>
<organism evidence="2">
    <name type="scientific">uncultured Caudovirales phage</name>
    <dbReference type="NCBI Taxonomy" id="2100421"/>
    <lineage>
        <taxon>Viruses</taxon>
        <taxon>Duplodnaviria</taxon>
        <taxon>Heunggongvirae</taxon>
        <taxon>Uroviricota</taxon>
        <taxon>Caudoviricetes</taxon>
        <taxon>Peduoviridae</taxon>
        <taxon>Maltschvirus</taxon>
        <taxon>Maltschvirus maltsch</taxon>
    </lineage>
</organism>
<sequence>MSQSEAITAITKLPIPYGMKGLESIEQLMEHLADVIVLQEDVIRTAIDAGEVVNWVRLHTQLQTLVWQAIGRADWAMTEITGNFHSSFRGALLFGDRQEAPATVEEVR</sequence>
<evidence type="ECO:0000313" key="2">
    <source>
        <dbReference type="EMBL" id="CAB4177651.1"/>
    </source>
</evidence>